<dbReference type="PANTHER" id="PTHR33529:SF2">
    <property type="entry name" value="LIPOPOLYSACCHARIDE EXPORT SYSTEM PERMEASE PROTEIN LPTG"/>
    <property type="match status" value="1"/>
</dbReference>
<evidence type="ECO:0000256" key="5">
    <source>
        <dbReference type="ARBA" id="ARBA00023136"/>
    </source>
</evidence>
<feature type="transmembrane region" description="Helical" evidence="6">
    <location>
        <begin position="350"/>
        <end position="367"/>
    </location>
</feature>
<keyword evidence="8" id="KW-1185">Reference proteome</keyword>
<organism evidence="7 8">
    <name type="scientific">Anaerohalosphaera lusitana</name>
    <dbReference type="NCBI Taxonomy" id="1936003"/>
    <lineage>
        <taxon>Bacteria</taxon>
        <taxon>Pseudomonadati</taxon>
        <taxon>Planctomycetota</taxon>
        <taxon>Phycisphaerae</taxon>
        <taxon>Sedimentisphaerales</taxon>
        <taxon>Anaerohalosphaeraceae</taxon>
        <taxon>Anaerohalosphaera</taxon>
    </lineage>
</organism>
<keyword evidence="3 6" id="KW-0812">Transmembrane</keyword>
<evidence type="ECO:0000313" key="7">
    <source>
        <dbReference type="EMBL" id="AQT67049.1"/>
    </source>
</evidence>
<evidence type="ECO:0000256" key="2">
    <source>
        <dbReference type="ARBA" id="ARBA00022475"/>
    </source>
</evidence>
<evidence type="ECO:0000256" key="4">
    <source>
        <dbReference type="ARBA" id="ARBA00022989"/>
    </source>
</evidence>
<evidence type="ECO:0000256" key="6">
    <source>
        <dbReference type="SAM" id="Phobius"/>
    </source>
</evidence>
<evidence type="ECO:0000256" key="3">
    <source>
        <dbReference type="ARBA" id="ARBA00022692"/>
    </source>
</evidence>
<evidence type="ECO:0000313" key="8">
    <source>
        <dbReference type="Proteomes" id="UP000189674"/>
    </source>
</evidence>
<protein>
    <submittedName>
        <fullName evidence="7">Lipopolysaccharide ABC transporter permease</fullName>
    </submittedName>
</protein>
<name>A0A1U9NGI8_9BACT</name>
<feature type="transmembrane region" description="Helical" evidence="6">
    <location>
        <begin position="64"/>
        <end position="83"/>
    </location>
</feature>
<accession>A0A1U9NGI8</accession>
<dbReference type="OrthoDB" id="262519at2"/>
<keyword evidence="2" id="KW-1003">Cell membrane</keyword>
<proteinExistence type="predicted"/>
<dbReference type="AlphaFoldDB" id="A0A1U9NGI8"/>
<reference evidence="8" key="1">
    <citation type="submission" date="2017-02" db="EMBL/GenBank/DDBJ databases">
        <title>Comparative genomics and description of representatives of a novel lineage of planctomycetes thriving in anoxic sediments.</title>
        <authorList>
            <person name="Spring S."/>
            <person name="Bunk B."/>
            <person name="Sproer C."/>
        </authorList>
    </citation>
    <scope>NUCLEOTIDE SEQUENCE [LARGE SCALE GENOMIC DNA]</scope>
    <source>
        <strain evidence="8">ST-NAGAB-D1</strain>
    </source>
</reference>
<dbReference type="Pfam" id="PF03739">
    <property type="entry name" value="LptF_LptG"/>
    <property type="match status" value="1"/>
</dbReference>
<sequence>MKILDRYVAKNFLIGYFIVAAVLIGLIIVVDLFVNLDEFAEASDAGAATVLSNIFKFYSAQSAIYFRDTAGFITVIAAVFSLGKMTKNNELIAIMASGVSLKRVIAPIILLAIALTGLLVVDQELIIPRLAPTLVRDHDAIAGNESYDVWFMKDSKDSLICTPNYTEADQTMHQPTFILRKETAPGRWQVTGMINAEKAKYDPENSRWELANGRLIKLHGNLEDINFGQRPEPVRYYSSDITPYEIPLRRQESYKQYLSTSQLTALERFGGPNIKDLAELILQKQTRITDPIINFIMLLIALPVLVCRDPKQMKSAILKSFLITTACFITAIACKMIATEVIFNQVKPELWAWLPVMIFLPVAFLQLDSMRT</sequence>
<dbReference type="InterPro" id="IPR005495">
    <property type="entry name" value="LptG/LptF_permease"/>
</dbReference>
<dbReference type="STRING" id="1936003.STSP2_00188"/>
<evidence type="ECO:0000256" key="1">
    <source>
        <dbReference type="ARBA" id="ARBA00004651"/>
    </source>
</evidence>
<feature type="transmembrane region" description="Helical" evidence="6">
    <location>
        <begin position="320"/>
        <end position="338"/>
    </location>
</feature>
<dbReference type="Proteomes" id="UP000189674">
    <property type="component" value="Chromosome"/>
</dbReference>
<keyword evidence="4 6" id="KW-1133">Transmembrane helix</keyword>
<feature type="transmembrane region" description="Helical" evidence="6">
    <location>
        <begin position="104"/>
        <end position="121"/>
    </location>
</feature>
<keyword evidence="5 6" id="KW-0472">Membrane</keyword>
<dbReference type="GO" id="GO:0043190">
    <property type="term" value="C:ATP-binding cassette (ABC) transporter complex"/>
    <property type="evidence" value="ECO:0007669"/>
    <property type="project" value="TreeGrafter"/>
</dbReference>
<dbReference type="GO" id="GO:0015920">
    <property type="term" value="P:lipopolysaccharide transport"/>
    <property type="evidence" value="ECO:0007669"/>
    <property type="project" value="TreeGrafter"/>
</dbReference>
<dbReference type="EMBL" id="CP019791">
    <property type="protein sequence ID" value="AQT67049.1"/>
    <property type="molecule type" value="Genomic_DNA"/>
</dbReference>
<feature type="transmembrane region" description="Helical" evidence="6">
    <location>
        <begin position="12"/>
        <end position="34"/>
    </location>
</feature>
<dbReference type="PANTHER" id="PTHR33529">
    <property type="entry name" value="SLR0882 PROTEIN-RELATED"/>
    <property type="match status" value="1"/>
</dbReference>
<comment type="subcellular location">
    <subcellularLocation>
        <location evidence="1">Cell membrane</location>
        <topology evidence="1">Multi-pass membrane protein</topology>
    </subcellularLocation>
</comment>
<dbReference type="RefSeq" id="WP_146658975.1">
    <property type="nucleotide sequence ID" value="NZ_CP019791.1"/>
</dbReference>
<gene>
    <name evidence="7" type="ORF">STSP2_00188</name>
</gene>
<dbReference type="KEGG" id="alus:STSP2_00188"/>